<evidence type="ECO:0000313" key="4">
    <source>
        <dbReference type="Proteomes" id="UP000321393"/>
    </source>
</evidence>
<dbReference type="Proteomes" id="UP000321393">
    <property type="component" value="Unassembled WGS sequence"/>
</dbReference>
<gene>
    <name evidence="3" type="ORF">E5676_scaffold264G00390</name>
    <name evidence="2" type="ORF">E6C27_scaffold548G002750</name>
</gene>
<feature type="compositionally biased region" description="Basic and acidic residues" evidence="1">
    <location>
        <begin position="1"/>
        <end position="10"/>
    </location>
</feature>
<sequence length="228" mass="25948">MESPKAEIVNKENPLYDNSDSAFSKSKKKAHPNVMSVMIADITAEAAMTEMERKINLLMKVVEERDYEITTLRAQMRICETAKSSQTSVVKASDKGKNVNVAWVPTSKIPAVRLKRQSKVAHRPLHRSIEKAGSGGDQLFRQFVRSLKENTFEWYIDLESKVIDSWEQLEKEFFNRFYSTRCILSITSRGAKVFLVLEGRKDKKETNGAEKIILESTVKKSIVVNTPC</sequence>
<protein>
    <submittedName>
        <fullName evidence="3">Retrotransposon gag protein</fullName>
    </submittedName>
</protein>
<comment type="caution">
    <text evidence="3">The sequence shown here is derived from an EMBL/GenBank/DDBJ whole genome shotgun (WGS) entry which is preliminary data.</text>
</comment>
<evidence type="ECO:0000313" key="5">
    <source>
        <dbReference type="Proteomes" id="UP000321947"/>
    </source>
</evidence>
<proteinExistence type="predicted"/>
<evidence type="ECO:0000256" key="1">
    <source>
        <dbReference type="SAM" id="MobiDB-lite"/>
    </source>
</evidence>
<dbReference type="AlphaFoldDB" id="A0A5D3BP99"/>
<dbReference type="Proteomes" id="UP000321947">
    <property type="component" value="Unassembled WGS sequence"/>
</dbReference>
<evidence type="ECO:0000313" key="3">
    <source>
        <dbReference type="EMBL" id="TYK01034.1"/>
    </source>
</evidence>
<dbReference type="EMBL" id="SSTD01016369">
    <property type="protein sequence ID" value="TYK01034.1"/>
    <property type="molecule type" value="Genomic_DNA"/>
</dbReference>
<reference evidence="4 5" key="1">
    <citation type="submission" date="2019-08" db="EMBL/GenBank/DDBJ databases">
        <title>Draft genome sequences of two oriental melons (Cucumis melo L. var makuwa).</title>
        <authorList>
            <person name="Kwon S.-Y."/>
        </authorList>
    </citation>
    <scope>NUCLEOTIDE SEQUENCE [LARGE SCALE GENOMIC DNA]</scope>
    <source>
        <strain evidence="5">cv. Chang Bougi</strain>
        <strain evidence="4">cv. SW 3</strain>
        <tissue evidence="3">Leaf</tissue>
    </source>
</reference>
<dbReference type="EMBL" id="SSTE01001908">
    <property type="protein sequence ID" value="KAA0064298.1"/>
    <property type="molecule type" value="Genomic_DNA"/>
</dbReference>
<accession>A0A5D3BP99</accession>
<feature type="region of interest" description="Disordered" evidence="1">
    <location>
        <begin position="1"/>
        <end position="28"/>
    </location>
</feature>
<name>A0A5D3BP99_CUCMM</name>
<dbReference type="OrthoDB" id="2204392at2759"/>
<organism evidence="3 5">
    <name type="scientific">Cucumis melo var. makuwa</name>
    <name type="common">Oriental melon</name>
    <dbReference type="NCBI Taxonomy" id="1194695"/>
    <lineage>
        <taxon>Eukaryota</taxon>
        <taxon>Viridiplantae</taxon>
        <taxon>Streptophyta</taxon>
        <taxon>Embryophyta</taxon>
        <taxon>Tracheophyta</taxon>
        <taxon>Spermatophyta</taxon>
        <taxon>Magnoliopsida</taxon>
        <taxon>eudicotyledons</taxon>
        <taxon>Gunneridae</taxon>
        <taxon>Pentapetalae</taxon>
        <taxon>rosids</taxon>
        <taxon>fabids</taxon>
        <taxon>Cucurbitales</taxon>
        <taxon>Cucurbitaceae</taxon>
        <taxon>Benincaseae</taxon>
        <taxon>Cucumis</taxon>
    </lineage>
</organism>
<evidence type="ECO:0000313" key="2">
    <source>
        <dbReference type="EMBL" id="KAA0064298.1"/>
    </source>
</evidence>